<dbReference type="Pfam" id="PF13426">
    <property type="entry name" value="PAS_9"/>
    <property type="match status" value="1"/>
</dbReference>
<dbReference type="Pfam" id="PF00672">
    <property type="entry name" value="HAMP"/>
    <property type="match status" value="1"/>
</dbReference>
<reference evidence="7 8" key="1">
    <citation type="journal article" date="2016" name="C (Basel)">
        <title>Selective Growth of and Electricity Production by Marine Exoelectrogenic Bacteria in Self-Aggregated Hydrogel of Microbially Reduced Graphene Oxide.</title>
        <authorList>
            <person name="Yoshida N."/>
            <person name="Goto Y."/>
            <person name="Miyata Y."/>
        </authorList>
    </citation>
    <scope>NUCLEOTIDE SEQUENCE [LARGE SCALE GENOMIC DNA]</scope>
    <source>
        <strain evidence="7 8">NIT-T3</strain>
    </source>
</reference>
<dbReference type="PROSITE" id="PS50112">
    <property type="entry name" value="PAS"/>
    <property type="match status" value="1"/>
</dbReference>
<dbReference type="InterPro" id="IPR003660">
    <property type="entry name" value="HAMP_dom"/>
</dbReference>
<feature type="domain" description="EAL" evidence="4">
    <location>
        <begin position="653"/>
        <end position="907"/>
    </location>
</feature>
<dbReference type="Gene3D" id="3.30.70.270">
    <property type="match status" value="1"/>
</dbReference>
<dbReference type="PANTHER" id="PTHR44757:SF2">
    <property type="entry name" value="BIOFILM ARCHITECTURE MAINTENANCE PROTEIN MBAA"/>
    <property type="match status" value="1"/>
</dbReference>
<feature type="domain" description="HAMP" evidence="5">
    <location>
        <begin position="303"/>
        <end position="355"/>
    </location>
</feature>
<dbReference type="InterPro" id="IPR035919">
    <property type="entry name" value="EAL_sf"/>
</dbReference>
<evidence type="ECO:0000259" key="4">
    <source>
        <dbReference type="PROSITE" id="PS50883"/>
    </source>
</evidence>
<dbReference type="PROSITE" id="PS50885">
    <property type="entry name" value="HAMP"/>
    <property type="match status" value="1"/>
</dbReference>
<dbReference type="InterPro" id="IPR001633">
    <property type="entry name" value="EAL_dom"/>
</dbReference>
<dbReference type="Pfam" id="PF00563">
    <property type="entry name" value="EAL"/>
    <property type="match status" value="1"/>
</dbReference>
<sequence length="921" mass="102215">MRHGIKTKIFLAKALLVLLTIALLGSFSYSLVVDALTRAQQEKLEHLADDLAERLGGHLEDLQELMLRVDVEDYYHRYRDLPLARHFAKFQNILPAISLLDERGREEVKVVAGSNSADLRDYGGLEIVRASLEQPNRVLLSQPVPSAELGESAVLLCLTRQSYFGDEFMGTLLAQVPLQRFREKLAEPHLGESGFILLLGAGGEILAHPDPQYLQQPVTDRDPAGEALMAKALQGQRGFGRATLLGVDGHLAFAPVPAVGWSVLATLPHQEFTAVPRRLLAITLAICLGVLVLGLGASLALAGNLTGSIEQIRAHTDRVSRGDLLQRLDLKSGDELEELAHSFNLMTENLQRTSAARDSLHDILQSIIDPLVITDPQGNIRELNPSARQMLGSREDELIGRPLTGIFRNDPYLLRDREFFRQLQQGPVRNCETEILTRHGQALPVLFSCSLTGGDEDAGIVCLFKDISERKKAEREIEQLAYFDMLTELPNRLLLTDRLGQAITRAKRENASLAVLFLDLDHFKMVNDTLGHSIGDELLKIIAQRLRSTLRQSDTIARLGGDEFVIILEELKCTEEVSRVAAKINQALAAPCRLRGTRLFSAASIGIALYPRDGENHIDLLRHADMAMYHAKAEGRNNFQFFSPEMNARAQERLQLESKLRQAVRDGSFVLHYQKKVDYPSCRVIGLEALVRWQDPDEGLISPGRFIPLAEETGLIIPLGEWVMESACRQAVLWRQAGFSGLQVSVNLSARQFKQPDLAERVAELLTRTGLPPQCLELELTESILMEDMDGAVTTLKQLKEIGVMLSVDDFGTGYSSLSYLKKFPIDTLKIDRSFVKDLPEDEDSCAITASIIALARSLKLNIVAEGVETEAQLEFLDRLDCHQIQGFLFGRPTPADRIDELFLRRGDRAAPGPQASAMGA</sequence>
<dbReference type="PROSITE" id="PS50113">
    <property type="entry name" value="PAC"/>
    <property type="match status" value="1"/>
</dbReference>
<dbReference type="RefSeq" id="WP_221249344.1">
    <property type="nucleotide sequence ID" value="NZ_AP024355.1"/>
</dbReference>
<dbReference type="Gene3D" id="3.30.450.20">
    <property type="entry name" value="PAS domain"/>
    <property type="match status" value="2"/>
</dbReference>
<dbReference type="CDD" id="cd01949">
    <property type="entry name" value="GGDEF"/>
    <property type="match status" value="1"/>
</dbReference>
<evidence type="ECO:0008006" key="9">
    <source>
        <dbReference type="Google" id="ProtNLM"/>
    </source>
</evidence>
<evidence type="ECO:0000259" key="5">
    <source>
        <dbReference type="PROSITE" id="PS50885"/>
    </source>
</evidence>
<gene>
    <name evidence="7" type="ORF">DESUT3_30240</name>
</gene>
<evidence type="ECO:0000256" key="1">
    <source>
        <dbReference type="SAM" id="Phobius"/>
    </source>
</evidence>
<dbReference type="InterPro" id="IPR000160">
    <property type="entry name" value="GGDEF_dom"/>
</dbReference>
<evidence type="ECO:0000259" key="3">
    <source>
        <dbReference type="PROSITE" id="PS50113"/>
    </source>
</evidence>
<dbReference type="InterPro" id="IPR000014">
    <property type="entry name" value="PAS"/>
</dbReference>
<dbReference type="EMBL" id="AP024355">
    <property type="protein sequence ID" value="BCR05955.1"/>
    <property type="molecule type" value="Genomic_DNA"/>
</dbReference>
<dbReference type="InterPro" id="IPR029787">
    <property type="entry name" value="Nucleotide_cyclase"/>
</dbReference>
<dbReference type="PROSITE" id="PS50887">
    <property type="entry name" value="GGDEF"/>
    <property type="match status" value="1"/>
</dbReference>
<dbReference type="SMART" id="SM00091">
    <property type="entry name" value="PAS"/>
    <property type="match status" value="1"/>
</dbReference>
<feature type="domain" description="PAS" evidence="2">
    <location>
        <begin position="356"/>
        <end position="401"/>
    </location>
</feature>
<dbReference type="Pfam" id="PF00990">
    <property type="entry name" value="GGDEF"/>
    <property type="match status" value="1"/>
</dbReference>
<proteinExistence type="predicted"/>
<reference evidence="7 8" key="2">
    <citation type="journal article" date="2021" name="Int. J. Syst. Evol. Microbiol.">
        <title>Isolation and Polyphasic Characterization of Desulfuromonas versatilis sp. Nov., an Electrogenic Bacteria Capable of Versatile Metabolism Isolated from a Graphene Oxide-Reducing Enrichment Culture.</title>
        <authorList>
            <person name="Xie L."/>
            <person name="Yoshida N."/>
            <person name="Ishii S."/>
            <person name="Meng L."/>
        </authorList>
    </citation>
    <scope>NUCLEOTIDE SEQUENCE [LARGE SCALE GENOMIC DNA]</scope>
    <source>
        <strain evidence="7 8">NIT-T3</strain>
    </source>
</reference>
<keyword evidence="1" id="KW-0472">Membrane</keyword>
<dbReference type="SUPFAM" id="SSF158472">
    <property type="entry name" value="HAMP domain-like"/>
    <property type="match status" value="1"/>
</dbReference>
<dbReference type="InterPro" id="IPR000700">
    <property type="entry name" value="PAS-assoc_C"/>
</dbReference>
<dbReference type="PROSITE" id="PS50883">
    <property type="entry name" value="EAL"/>
    <property type="match status" value="1"/>
</dbReference>
<dbReference type="SMART" id="SM00267">
    <property type="entry name" value="GGDEF"/>
    <property type="match status" value="1"/>
</dbReference>
<dbReference type="Gene3D" id="3.20.20.450">
    <property type="entry name" value="EAL domain"/>
    <property type="match status" value="1"/>
</dbReference>
<dbReference type="Gene3D" id="6.10.340.10">
    <property type="match status" value="1"/>
</dbReference>
<evidence type="ECO:0000313" key="8">
    <source>
        <dbReference type="Proteomes" id="UP001319827"/>
    </source>
</evidence>
<accession>A0ABN6E0V6</accession>
<dbReference type="CDD" id="cd06225">
    <property type="entry name" value="HAMP"/>
    <property type="match status" value="1"/>
</dbReference>
<feature type="domain" description="PAC" evidence="3">
    <location>
        <begin position="429"/>
        <end position="479"/>
    </location>
</feature>
<dbReference type="CDD" id="cd12912">
    <property type="entry name" value="PDC2_MCP_like"/>
    <property type="match status" value="1"/>
</dbReference>
<organism evidence="7 8">
    <name type="scientific">Desulfuromonas versatilis</name>
    <dbReference type="NCBI Taxonomy" id="2802975"/>
    <lineage>
        <taxon>Bacteria</taxon>
        <taxon>Pseudomonadati</taxon>
        <taxon>Thermodesulfobacteriota</taxon>
        <taxon>Desulfuromonadia</taxon>
        <taxon>Desulfuromonadales</taxon>
        <taxon>Desulfuromonadaceae</taxon>
        <taxon>Desulfuromonas</taxon>
    </lineage>
</organism>
<evidence type="ECO:0000259" key="2">
    <source>
        <dbReference type="PROSITE" id="PS50112"/>
    </source>
</evidence>
<dbReference type="CDD" id="cd01948">
    <property type="entry name" value="EAL"/>
    <property type="match status" value="1"/>
</dbReference>
<dbReference type="SUPFAM" id="SSF141868">
    <property type="entry name" value="EAL domain-like"/>
    <property type="match status" value="1"/>
</dbReference>
<dbReference type="SUPFAM" id="SSF55785">
    <property type="entry name" value="PYP-like sensor domain (PAS domain)"/>
    <property type="match status" value="1"/>
</dbReference>
<dbReference type="Proteomes" id="UP001319827">
    <property type="component" value="Chromosome"/>
</dbReference>
<dbReference type="InterPro" id="IPR035965">
    <property type="entry name" value="PAS-like_dom_sf"/>
</dbReference>
<evidence type="ECO:0000259" key="6">
    <source>
        <dbReference type="PROSITE" id="PS50887"/>
    </source>
</evidence>
<feature type="transmembrane region" description="Helical" evidence="1">
    <location>
        <begin position="279"/>
        <end position="302"/>
    </location>
</feature>
<dbReference type="InterPro" id="IPR052155">
    <property type="entry name" value="Biofilm_reg_signaling"/>
</dbReference>
<keyword evidence="1" id="KW-0812">Transmembrane</keyword>
<dbReference type="InterPro" id="IPR043128">
    <property type="entry name" value="Rev_trsase/Diguanyl_cyclase"/>
</dbReference>
<evidence type="ECO:0000313" key="7">
    <source>
        <dbReference type="EMBL" id="BCR05955.1"/>
    </source>
</evidence>
<protein>
    <recommendedName>
        <fullName evidence="9">Diguanylate cyclase/phosphodiesterase with PAS/PAC sensor(S)</fullName>
    </recommendedName>
</protein>
<dbReference type="SMART" id="SM00304">
    <property type="entry name" value="HAMP"/>
    <property type="match status" value="1"/>
</dbReference>
<dbReference type="SUPFAM" id="SSF55073">
    <property type="entry name" value="Nucleotide cyclase"/>
    <property type="match status" value="1"/>
</dbReference>
<dbReference type="CDD" id="cd00130">
    <property type="entry name" value="PAS"/>
    <property type="match status" value="1"/>
</dbReference>
<name>A0ABN6E0V6_9BACT</name>
<dbReference type="PANTHER" id="PTHR44757">
    <property type="entry name" value="DIGUANYLATE CYCLASE DGCP"/>
    <property type="match status" value="1"/>
</dbReference>
<feature type="domain" description="GGDEF" evidence="6">
    <location>
        <begin position="511"/>
        <end position="644"/>
    </location>
</feature>
<dbReference type="SMART" id="SM00052">
    <property type="entry name" value="EAL"/>
    <property type="match status" value="1"/>
</dbReference>
<dbReference type="NCBIfam" id="TIGR00229">
    <property type="entry name" value="sensory_box"/>
    <property type="match status" value="1"/>
</dbReference>
<dbReference type="NCBIfam" id="TIGR00254">
    <property type="entry name" value="GGDEF"/>
    <property type="match status" value="1"/>
</dbReference>
<keyword evidence="1" id="KW-1133">Transmembrane helix</keyword>
<keyword evidence="8" id="KW-1185">Reference proteome</keyword>